<feature type="transmembrane region" description="Helical" evidence="2">
    <location>
        <begin position="423"/>
        <end position="443"/>
    </location>
</feature>
<dbReference type="Proteomes" id="UP000030687">
    <property type="component" value="Unassembled WGS sequence"/>
</dbReference>
<dbReference type="Gene3D" id="1.20.1250.20">
    <property type="entry name" value="MFS general substrate transporter like domains"/>
    <property type="match status" value="1"/>
</dbReference>
<keyword evidence="4" id="KW-1185">Reference proteome</keyword>
<feature type="transmembrane region" description="Helical" evidence="2">
    <location>
        <begin position="273"/>
        <end position="297"/>
    </location>
</feature>
<dbReference type="EMBL" id="KI536799">
    <property type="protein sequence ID" value="ESR45884.1"/>
    <property type="molecule type" value="Genomic_DNA"/>
</dbReference>
<dbReference type="eggNOG" id="ENOG502QVF3">
    <property type="taxonomic scope" value="Eukaryota"/>
</dbReference>
<dbReference type="SUPFAM" id="SSF103473">
    <property type="entry name" value="MFS general substrate transporter"/>
    <property type="match status" value="1"/>
</dbReference>
<sequence length="576" mass="63616">WLYATVPPYVNQPLQKCHVSWRIAEYLNMAAAAAAERKHEALRDDQGMSVSEEDQEANEDMPDVHDAAVKIERAKGAYMAYSGLQEKPSKLEIWMWYLYEMCSHFIVTTVVPVVFPLIISEIVSKTDDHDDDQGWGQTPRGIACMLREIKLYDLLTHTSISKNNLNLSAMEWTSISWAIGLILASPLLGLISKQLDHGYNPQLIAGAATTIGSLFCLPVGFIKTPYIFPFYIAAIVASYIVASASHTRQLGLMVRGYTGPTLKLSQFPTRRGVSGWFSVYATAAGGLGSAIFSAFTYHMLRNKKDPYDSLWVVSIFSGLKWLVGMLHVVTQRPVAITNTTSSVPKSYFLSLFKYPYAIASLIVIFMSSFSSTCIFTGGLLFLLGQLCLKPIFFLYFWLIYFIFPSFSMPLLQPLQHVIKADAVRMQLLGFLLALLTSGMGFYYKEKNWQRHHVLLFAAIQSTSAGLLHAFGRVLLLDCTPHGKEGAFSVWHSWVKALGTCTGFAVASAIRGHVSTAFGVSFLAATIGILILIFGNISDVGGAMAAGHLYEDSEKGSPVPGLDTSIIIKEHVYEETA</sequence>
<feature type="transmembrane region" description="Helical" evidence="2">
    <location>
        <begin position="390"/>
        <end position="411"/>
    </location>
</feature>
<name>V4V244_CITCL</name>
<feature type="compositionally biased region" description="Acidic residues" evidence="1">
    <location>
        <begin position="51"/>
        <end position="61"/>
    </location>
</feature>
<feature type="transmembrane region" description="Helical" evidence="2">
    <location>
        <begin position="228"/>
        <end position="245"/>
    </location>
</feature>
<evidence type="ECO:0000313" key="3">
    <source>
        <dbReference type="EMBL" id="ESR45884.1"/>
    </source>
</evidence>
<feature type="transmembrane region" description="Helical" evidence="2">
    <location>
        <begin position="203"/>
        <end position="222"/>
    </location>
</feature>
<keyword evidence="2" id="KW-0472">Membrane</keyword>
<evidence type="ECO:0000256" key="1">
    <source>
        <dbReference type="SAM" id="MobiDB-lite"/>
    </source>
</evidence>
<feature type="transmembrane region" description="Helical" evidence="2">
    <location>
        <begin position="351"/>
        <end position="384"/>
    </location>
</feature>
<accession>V4V244</accession>
<feature type="transmembrane region" description="Helical" evidence="2">
    <location>
        <begin position="487"/>
        <end position="509"/>
    </location>
</feature>
<feature type="region of interest" description="Disordered" evidence="1">
    <location>
        <begin position="42"/>
        <end position="61"/>
    </location>
</feature>
<keyword evidence="2" id="KW-1133">Transmembrane helix</keyword>
<dbReference type="InterPro" id="IPR036259">
    <property type="entry name" value="MFS_trans_sf"/>
</dbReference>
<gene>
    <name evidence="3" type="ORF">CICLE_v10003885mg</name>
</gene>
<dbReference type="PANTHER" id="PTHR37891:SF1">
    <property type="entry name" value="OS06G0113900 PROTEIN"/>
    <property type="match status" value="1"/>
</dbReference>
<reference evidence="3 4" key="1">
    <citation type="submission" date="2013-10" db="EMBL/GenBank/DDBJ databases">
        <authorList>
            <consortium name="International Citrus Genome Consortium"/>
            <person name="Jenkins J."/>
            <person name="Schmutz J."/>
            <person name="Prochnik S."/>
            <person name="Rokhsar D."/>
            <person name="Gmitter F."/>
            <person name="Ollitrault P."/>
            <person name="Machado M."/>
            <person name="Talon M."/>
            <person name="Wincker P."/>
            <person name="Jaillon O."/>
            <person name="Morgante M."/>
        </authorList>
    </citation>
    <scope>NUCLEOTIDE SEQUENCE</scope>
    <source>
        <strain evidence="4">cv. Clemenules</strain>
    </source>
</reference>
<feature type="transmembrane region" description="Helical" evidence="2">
    <location>
        <begin position="172"/>
        <end position="191"/>
    </location>
</feature>
<feature type="non-terminal residue" evidence="3">
    <location>
        <position position="1"/>
    </location>
</feature>
<feature type="transmembrane region" description="Helical" evidence="2">
    <location>
        <begin position="515"/>
        <end position="533"/>
    </location>
</feature>
<dbReference type="PANTHER" id="PTHR37891">
    <property type="entry name" value="OS06G0113900 PROTEIN"/>
    <property type="match status" value="1"/>
</dbReference>
<dbReference type="KEGG" id="cic:CICLE_v10003885mg"/>
<evidence type="ECO:0000313" key="4">
    <source>
        <dbReference type="Proteomes" id="UP000030687"/>
    </source>
</evidence>
<keyword evidence="2" id="KW-0812">Transmembrane</keyword>
<organism evidence="3 4">
    <name type="scientific">Citrus clementina</name>
    <name type="common">Clementine</name>
    <name type="synonym">Citrus deliciosa x Citrus sinensis</name>
    <dbReference type="NCBI Taxonomy" id="85681"/>
    <lineage>
        <taxon>Eukaryota</taxon>
        <taxon>Viridiplantae</taxon>
        <taxon>Streptophyta</taxon>
        <taxon>Embryophyta</taxon>
        <taxon>Tracheophyta</taxon>
        <taxon>Spermatophyta</taxon>
        <taxon>Magnoliopsida</taxon>
        <taxon>eudicotyledons</taxon>
        <taxon>Gunneridae</taxon>
        <taxon>Pentapetalae</taxon>
        <taxon>rosids</taxon>
        <taxon>malvids</taxon>
        <taxon>Sapindales</taxon>
        <taxon>Rutaceae</taxon>
        <taxon>Aurantioideae</taxon>
        <taxon>Citrus</taxon>
    </lineage>
</organism>
<dbReference type="OMA" id="CSYFIHT"/>
<evidence type="ECO:0000256" key="2">
    <source>
        <dbReference type="SAM" id="Phobius"/>
    </source>
</evidence>
<protein>
    <recommendedName>
        <fullName evidence="5">Major facilitator superfamily (MFS) profile domain-containing protein</fullName>
    </recommendedName>
</protein>
<feature type="transmembrane region" description="Helical" evidence="2">
    <location>
        <begin position="97"/>
        <end position="119"/>
    </location>
</feature>
<dbReference type="AlphaFoldDB" id="V4V244"/>
<proteinExistence type="predicted"/>
<dbReference type="Gramene" id="ESR45884">
    <property type="protein sequence ID" value="ESR45884"/>
    <property type="gene ID" value="CICLE_v10003885mg"/>
</dbReference>
<dbReference type="InParanoid" id="V4V244"/>
<feature type="transmembrane region" description="Helical" evidence="2">
    <location>
        <begin position="455"/>
        <end position="475"/>
    </location>
</feature>
<feature type="transmembrane region" description="Helical" evidence="2">
    <location>
        <begin position="309"/>
        <end position="330"/>
    </location>
</feature>
<evidence type="ECO:0008006" key="5">
    <source>
        <dbReference type="Google" id="ProtNLM"/>
    </source>
</evidence>